<comment type="caution">
    <text evidence="1">The sequence shown here is derived from an EMBL/GenBank/DDBJ whole genome shotgun (WGS) entry which is preliminary data.</text>
</comment>
<dbReference type="Proteomes" id="UP000657574">
    <property type="component" value="Unassembled WGS sequence"/>
</dbReference>
<gene>
    <name evidence="1" type="ORF">GCM10010121_095370</name>
</gene>
<proteinExistence type="predicted"/>
<dbReference type="AlphaFoldDB" id="A0A917UN40"/>
<keyword evidence="2" id="KW-1185">Reference proteome</keyword>
<dbReference type="EMBL" id="BMQA01000114">
    <property type="protein sequence ID" value="GGJ69575.1"/>
    <property type="molecule type" value="Genomic_DNA"/>
</dbReference>
<accession>A0A917UN40</accession>
<organism evidence="1 2">
    <name type="scientific">Streptomyces brasiliensis</name>
    <dbReference type="NCBI Taxonomy" id="1954"/>
    <lineage>
        <taxon>Bacteria</taxon>
        <taxon>Bacillati</taxon>
        <taxon>Actinomycetota</taxon>
        <taxon>Actinomycetes</taxon>
        <taxon>Kitasatosporales</taxon>
        <taxon>Streptomycetaceae</taxon>
        <taxon>Streptomyces</taxon>
    </lineage>
</organism>
<name>A0A917UN40_9ACTN</name>
<evidence type="ECO:0008006" key="3">
    <source>
        <dbReference type="Google" id="ProtNLM"/>
    </source>
</evidence>
<evidence type="ECO:0000313" key="2">
    <source>
        <dbReference type="Proteomes" id="UP000657574"/>
    </source>
</evidence>
<sequence length="51" mass="5703">MPRIGLPAETGKIEGTRSKLKRLVERGWLDEDVPGLFTLARRRAAVSPNSR</sequence>
<reference evidence="1" key="1">
    <citation type="journal article" date="2014" name="Int. J. Syst. Evol. Microbiol.">
        <title>Complete genome sequence of Corynebacterium casei LMG S-19264T (=DSM 44701T), isolated from a smear-ripened cheese.</title>
        <authorList>
            <consortium name="US DOE Joint Genome Institute (JGI-PGF)"/>
            <person name="Walter F."/>
            <person name="Albersmeier A."/>
            <person name="Kalinowski J."/>
            <person name="Ruckert C."/>
        </authorList>
    </citation>
    <scope>NUCLEOTIDE SEQUENCE</scope>
    <source>
        <strain evidence="1">JCM 3086</strain>
    </source>
</reference>
<evidence type="ECO:0000313" key="1">
    <source>
        <dbReference type="EMBL" id="GGJ69575.1"/>
    </source>
</evidence>
<reference evidence="1" key="2">
    <citation type="submission" date="2020-09" db="EMBL/GenBank/DDBJ databases">
        <authorList>
            <person name="Sun Q."/>
            <person name="Ohkuma M."/>
        </authorList>
    </citation>
    <scope>NUCLEOTIDE SEQUENCE</scope>
    <source>
        <strain evidence="1">JCM 3086</strain>
    </source>
</reference>
<protein>
    <recommendedName>
        <fullName evidence="3">Transposase</fullName>
    </recommendedName>
</protein>